<comment type="similarity">
    <text evidence="2">Belongs to the dynein light intermediate chain family.</text>
</comment>
<keyword evidence="8" id="KW-0243">Dynein</keyword>
<evidence type="ECO:0000256" key="7">
    <source>
        <dbReference type="ARBA" id="ARBA00022794"/>
    </source>
</evidence>
<evidence type="ECO:0000256" key="10">
    <source>
        <dbReference type="ARBA" id="ARBA00023175"/>
    </source>
</evidence>
<evidence type="ECO:0000256" key="6">
    <source>
        <dbReference type="ARBA" id="ARBA00022701"/>
    </source>
</evidence>
<dbReference type="GO" id="GO:0045504">
    <property type="term" value="F:dynein heavy chain binding"/>
    <property type="evidence" value="ECO:0007669"/>
    <property type="project" value="TreeGrafter"/>
</dbReference>
<dbReference type="FunCoup" id="A0A7M7G671">
    <property type="interactions" value="67"/>
</dbReference>
<keyword evidence="4" id="KW-0217">Developmental protein</keyword>
<dbReference type="GO" id="GO:0005930">
    <property type="term" value="C:axoneme"/>
    <property type="evidence" value="ECO:0007669"/>
    <property type="project" value="TreeGrafter"/>
</dbReference>
<dbReference type="GO" id="GO:0005874">
    <property type="term" value="C:microtubule"/>
    <property type="evidence" value="ECO:0007669"/>
    <property type="project" value="UniProtKB-KW"/>
</dbReference>
<keyword evidence="5" id="KW-0963">Cytoplasm</keyword>
<dbReference type="Gene3D" id="3.40.50.300">
    <property type="entry name" value="P-loop containing nucleotide triphosphate hydrolases"/>
    <property type="match status" value="1"/>
</dbReference>
<keyword evidence="11" id="KW-0206">Cytoskeleton</keyword>
<dbReference type="GO" id="GO:0005868">
    <property type="term" value="C:cytoplasmic dynein complex"/>
    <property type="evidence" value="ECO:0007669"/>
    <property type="project" value="InterPro"/>
</dbReference>
<evidence type="ECO:0000313" key="14">
    <source>
        <dbReference type="Proteomes" id="UP000002358"/>
    </source>
</evidence>
<accession>A0A7M7G671</accession>
<keyword evidence="12" id="KW-0966">Cell projection</keyword>
<evidence type="ECO:0000256" key="1">
    <source>
        <dbReference type="ARBA" id="ARBA00004120"/>
    </source>
</evidence>
<keyword evidence="6" id="KW-0493">Microtubule</keyword>
<comment type="subcellular location">
    <subcellularLocation>
        <location evidence="1">Cytoplasm</location>
        <location evidence="1">Cytoskeleton</location>
        <location evidence="1">Cilium basal body</location>
    </subcellularLocation>
</comment>
<keyword evidence="14" id="KW-1185">Reference proteome</keyword>
<dbReference type="KEGG" id="nvi:100121423"/>
<evidence type="ECO:0000256" key="12">
    <source>
        <dbReference type="ARBA" id="ARBA00023273"/>
    </source>
</evidence>
<evidence type="ECO:0000256" key="5">
    <source>
        <dbReference type="ARBA" id="ARBA00022490"/>
    </source>
</evidence>
<reference evidence="13" key="1">
    <citation type="submission" date="2021-01" db="UniProtKB">
        <authorList>
            <consortium name="EnsemblMetazoa"/>
        </authorList>
    </citation>
    <scope>IDENTIFICATION</scope>
</reference>
<evidence type="ECO:0000313" key="13">
    <source>
        <dbReference type="EnsemblMetazoa" id="XP_001605037"/>
    </source>
</evidence>
<keyword evidence="9" id="KW-0969">Cilium</keyword>
<dbReference type="OrthoDB" id="10263060at2759"/>
<dbReference type="AlphaFoldDB" id="A0A7M7G671"/>
<dbReference type="EnsemblMetazoa" id="XM_001604987">
    <property type="protein sequence ID" value="XP_001605037"/>
    <property type="gene ID" value="LOC100121423"/>
</dbReference>
<evidence type="ECO:0000256" key="9">
    <source>
        <dbReference type="ARBA" id="ARBA00023069"/>
    </source>
</evidence>
<keyword evidence="10" id="KW-0505">Motor protein</keyword>
<sequence>MNAYWLRVSMTTGSKTEHSASKSREFTWNVDFIVDSELGFAFFFSMTGKATNQDNARELALQASIQEDTQRKTDPEESHEKSLIILGSREVGKTTMIYRFLEKEDTPKPTLAMDYSYGRKAGKSLVKDVVHVWEVGHLAPSLISGSMRGCTLSHSAHHTTVLIMLDLGKPDVLWNSLEECLVAVRAAMMMSYQQELVHDLRERKIRYLRERAKPGTEDEPPVDDPFPMRLCLIGGKYDEFRELHSGDDKESIGQALRAAAHVLGAGLHYHSAKDSHLLRRTKELLSHYGFKGQSTKASVTDYDKPLSVAAGSDSFSAIDLKISRNDYAVTLDEIKQIYVRRFPQVPKNQDVLPGDMDDPANDPNFNEPIVDRLRLQREQEISVLLRDMLEAPLANIPIPEPY</sequence>
<dbReference type="GeneID" id="100121423"/>
<organism evidence="13 14">
    <name type="scientific">Nasonia vitripennis</name>
    <name type="common">Parasitic wasp</name>
    <dbReference type="NCBI Taxonomy" id="7425"/>
    <lineage>
        <taxon>Eukaryota</taxon>
        <taxon>Metazoa</taxon>
        <taxon>Ecdysozoa</taxon>
        <taxon>Arthropoda</taxon>
        <taxon>Hexapoda</taxon>
        <taxon>Insecta</taxon>
        <taxon>Pterygota</taxon>
        <taxon>Neoptera</taxon>
        <taxon>Endopterygota</taxon>
        <taxon>Hymenoptera</taxon>
        <taxon>Apocrita</taxon>
        <taxon>Proctotrupomorpha</taxon>
        <taxon>Chalcidoidea</taxon>
        <taxon>Pteromalidae</taxon>
        <taxon>Pteromalinae</taxon>
        <taxon>Nasonia</taxon>
    </lineage>
</organism>
<dbReference type="SUPFAM" id="SSF52540">
    <property type="entry name" value="P-loop containing nucleoside triphosphate hydrolases"/>
    <property type="match status" value="1"/>
</dbReference>
<dbReference type="RefSeq" id="XP_001605037.2">
    <property type="nucleotide sequence ID" value="XM_001604987.5"/>
</dbReference>
<dbReference type="GO" id="GO:0035735">
    <property type="term" value="P:intraciliary transport involved in cilium assembly"/>
    <property type="evidence" value="ECO:0007669"/>
    <property type="project" value="InterPro"/>
</dbReference>
<dbReference type="InterPro" id="IPR040045">
    <property type="entry name" value="DYNC2LI1"/>
</dbReference>
<evidence type="ECO:0000256" key="11">
    <source>
        <dbReference type="ARBA" id="ARBA00023212"/>
    </source>
</evidence>
<evidence type="ECO:0000256" key="2">
    <source>
        <dbReference type="ARBA" id="ARBA00006831"/>
    </source>
</evidence>
<dbReference type="GO" id="GO:0036064">
    <property type="term" value="C:ciliary basal body"/>
    <property type="evidence" value="ECO:0007669"/>
    <property type="project" value="TreeGrafter"/>
</dbReference>
<name>A0A7M7G671_NASVI</name>
<evidence type="ECO:0000256" key="8">
    <source>
        <dbReference type="ARBA" id="ARBA00023017"/>
    </source>
</evidence>
<dbReference type="PANTHER" id="PTHR13236">
    <property type="entry name" value="DYNEIN 2 LIGHT INTERMEDIATE CHAIN, ISOFORM 2"/>
    <property type="match status" value="1"/>
</dbReference>
<evidence type="ECO:0000256" key="4">
    <source>
        <dbReference type="ARBA" id="ARBA00022473"/>
    </source>
</evidence>
<dbReference type="InParanoid" id="A0A7M7G671"/>
<dbReference type="InterPro" id="IPR027417">
    <property type="entry name" value="P-loop_NTPase"/>
</dbReference>
<proteinExistence type="inferred from homology"/>
<evidence type="ECO:0000256" key="3">
    <source>
        <dbReference type="ARBA" id="ARBA00018863"/>
    </source>
</evidence>
<dbReference type="GO" id="GO:0035721">
    <property type="term" value="P:intraciliary retrograde transport"/>
    <property type="evidence" value="ECO:0007669"/>
    <property type="project" value="InterPro"/>
</dbReference>
<dbReference type="PANTHER" id="PTHR13236:SF0">
    <property type="entry name" value="CYTOPLASMIC DYNEIN 2 LIGHT INTERMEDIATE CHAIN 1"/>
    <property type="match status" value="1"/>
</dbReference>
<protein>
    <recommendedName>
        <fullName evidence="3">Cytoplasmic dynein 2 light intermediate chain 1</fullName>
    </recommendedName>
</protein>
<dbReference type="SMR" id="A0A7M7G671"/>
<keyword evidence="7" id="KW-0970">Cilium biogenesis/degradation</keyword>
<dbReference type="Proteomes" id="UP000002358">
    <property type="component" value="Chromosome 2"/>
</dbReference>